<evidence type="ECO:0000313" key="4">
    <source>
        <dbReference type="EMBL" id="KAB1976750.1"/>
    </source>
</evidence>
<evidence type="ECO:0000313" key="19">
    <source>
        <dbReference type="Proteomes" id="UP000324504"/>
    </source>
</evidence>
<dbReference type="InterPro" id="IPR035903">
    <property type="entry name" value="HesB-like_dom_sf"/>
</dbReference>
<evidence type="ECO:0000313" key="7">
    <source>
        <dbReference type="EMBL" id="MDK6501811.1"/>
    </source>
</evidence>
<evidence type="ECO:0000313" key="11">
    <source>
        <dbReference type="EMBL" id="PLT11208.1"/>
    </source>
</evidence>
<evidence type="ECO:0000313" key="5">
    <source>
        <dbReference type="EMBL" id="KWU04810.1"/>
    </source>
</evidence>
<dbReference type="PATRIC" id="fig|47770.28.peg.1530"/>
<dbReference type="EMBL" id="VUAV01000001">
    <property type="protein sequence ID" value="KAA8813871.1"/>
    <property type="molecule type" value="Genomic_DNA"/>
</dbReference>
<dbReference type="Proteomes" id="UP000231914">
    <property type="component" value="Unassembled WGS sequence"/>
</dbReference>
<dbReference type="EMBL" id="JASOGN010000002">
    <property type="protein sequence ID" value="MDK6501811.1"/>
    <property type="molecule type" value="Genomic_DNA"/>
</dbReference>
<dbReference type="GeneID" id="69822903"/>
<reference evidence="12 22" key="7">
    <citation type="submission" date="2019-12" db="EMBL/GenBank/DDBJ databases">
        <title>Complete Genome Sequences of Lactobacillus strains, C25 and P38, Isolated from Chicken Cecum.</title>
        <authorList>
            <person name="Hassan H.M."/>
            <person name="Mendoza M."/>
            <person name="Rezvani M."/>
            <person name="Koci M.D."/>
            <person name="Dickey A.N."/>
            <person name="Scholl E.H."/>
        </authorList>
    </citation>
    <scope>NUCLEOTIDE SEQUENCE [LARGE SCALE GENOMIC DNA]</scope>
    <source>
        <strain evidence="12 22">C25</strain>
    </source>
</reference>
<dbReference type="EMBL" id="LJGP01000005">
    <property type="protein sequence ID" value="KWU04810.1"/>
    <property type="molecule type" value="Genomic_DNA"/>
</dbReference>
<evidence type="ECO:0000313" key="18">
    <source>
        <dbReference type="Proteomes" id="UP000322051"/>
    </source>
</evidence>
<dbReference type="EMBL" id="CP047415">
    <property type="protein sequence ID" value="QLL74621.1"/>
    <property type="molecule type" value="Genomic_DNA"/>
</dbReference>
<name>A0A109DG34_9LACO</name>
<sequence>MKITFTDKALDYLKRREILNKILILIADDGGGKYSIKGGGCAIGSHFSIIYVDKVDPDYPIKFENNQGINIYTSKYDTTMMGPNLVVDYANASLNLKSDEGLLDGGVDIGNGAELIKAQKNVKMTGVEWRC</sequence>
<dbReference type="Proteomes" id="UP000235119">
    <property type="component" value="Unassembled WGS sequence"/>
</dbReference>
<organism evidence="5 14">
    <name type="scientific">Lactobacillus crispatus</name>
    <dbReference type="NCBI Taxonomy" id="47770"/>
    <lineage>
        <taxon>Bacteria</taxon>
        <taxon>Bacillati</taxon>
        <taxon>Bacillota</taxon>
        <taxon>Bacilli</taxon>
        <taxon>Lactobacillales</taxon>
        <taxon>Lactobacillaceae</taxon>
        <taxon>Lactobacillus</taxon>
    </lineage>
</organism>
<dbReference type="Proteomes" id="UP000460132">
    <property type="component" value="Unassembled WGS sequence"/>
</dbReference>
<dbReference type="EMBL" id="MKXG01000441">
    <property type="protein sequence ID" value="PJZ08098.1"/>
    <property type="molecule type" value="Genomic_DNA"/>
</dbReference>
<dbReference type="OMA" id="TSDYDMI"/>
<dbReference type="Proteomes" id="UP000198437">
    <property type="component" value="Unassembled WGS sequence"/>
</dbReference>
<dbReference type="Proteomes" id="UP000322051">
    <property type="component" value="Unassembled WGS sequence"/>
</dbReference>
<dbReference type="EMBL" id="CP047142">
    <property type="protein sequence ID" value="QHQ68584.1"/>
    <property type="molecule type" value="Genomic_DNA"/>
</dbReference>
<evidence type="ECO:0000313" key="6">
    <source>
        <dbReference type="EMBL" id="MBI1707373.1"/>
    </source>
</evidence>
<reference evidence="11 17" key="4">
    <citation type="submission" date="2017-12" db="EMBL/GenBank/DDBJ databases">
        <title>Phylogenetic diversity of female urinary microbiome.</title>
        <authorList>
            <person name="Thomas-White K."/>
            <person name="Wolfe A.J."/>
        </authorList>
    </citation>
    <scope>NUCLEOTIDE SEQUENCE [LARGE SCALE GENOMIC DNA]</scope>
    <source>
        <strain evidence="11 17">UMB0085</strain>
    </source>
</reference>
<evidence type="ECO:0000313" key="16">
    <source>
        <dbReference type="Proteomes" id="UP000231914"/>
    </source>
</evidence>
<dbReference type="EMBL" id="WBOB01000023">
    <property type="protein sequence ID" value="KAB1976750.1"/>
    <property type="molecule type" value="Genomic_DNA"/>
</dbReference>
<dbReference type="Proteomes" id="UP000510660">
    <property type="component" value="Chromosome"/>
</dbReference>
<dbReference type="EMBL" id="LYQW01000048">
    <property type="protein sequence ID" value="OXC20758.1"/>
    <property type="molecule type" value="Genomic_DNA"/>
</dbReference>
<dbReference type="EMBL" id="PKIW01000025">
    <property type="protein sequence ID" value="PLT11208.1"/>
    <property type="molecule type" value="Genomic_DNA"/>
</dbReference>
<accession>A0A109DG34</accession>
<feature type="domain" description="Core" evidence="1">
    <location>
        <begin position="1"/>
        <end position="111"/>
    </location>
</feature>
<evidence type="ECO:0000313" key="23">
    <source>
        <dbReference type="Proteomes" id="UP000510660"/>
    </source>
</evidence>
<dbReference type="EMBL" id="VUAO01000024">
    <property type="protein sequence ID" value="KAA8796879.1"/>
    <property type="molecule type" value="Genomic_DNA"/>
</dbReference>
<evidence type="ECO:0000313" key="20">
    <source>
        <dbReference type="Proteomes" id="UP000430323"/>
    </source>
</evidence>
<reference evidence="7" key="11">
    <citation type="submission" date="2023-05" db="EMBL/GenBank/DDBJ databases">
        <title>Cataloging the Phylogenetic Diversity of Human Bladder Bacteria.</title>
        <authorList>
            <person name="Du J."/>
        </authorList>
    </citation>
    <scope>NUCLEOTIDE SEQUENCE</scope>
    <source>
        <strain evidence="7">UMB9226</strain>
    </source>
</reference>
<evidence type="ECO:0000313" key="8">
    <source>
        <dbReference type="EMBL" id="MYN53884.1"/>
    </source>
</evidence>
<dbReference type="Pfam" id="PF01521">
    <property type="entry name" value="Fe-S_biosyn"/>
    <property type="match status" value="1"/>
</dbReference>
<evidence type="ECO:0000313" key="17">
    <source>
        <dbReference type="Proteomes" id="UP000235119"/>
    </source>
</evidence>
<accession>A0A6P1TYD2</accession>
<dbReference type="Proteomes" id="UP000324504">
    <property type="component" value="Unassembled WGS sequence"/>
</dbReference>
<dbReference type="EMBL" id="WWFF01000007">
    <property type="protein sequence ID" value="MYN53884.1"/>
    <property type="molecule type" value="Genomic_DNA"/>
</dbReference>
<reference evidence="13 23" key="8">
    <citation type="submission" date="2020-01" db="EMBL/GenBank/DDBJ databases">
        <title>Complete and circular genome sequences of six lactobacillus isolates from horses.</title>
        <authorList>
            <person name="Hassan H.M."/>
        </authorList>
    </citation>
    <scope>NUCLEOTIDE SEQUENCE [LARGE SCALE GENOMIC DNA]</scope>
    <source>
        <strain evidence="13 23">1D</strain>
    </source>
</reference>
<reference evidence="6" key="10">
    <citation type="submission" date="2020-07" db="EMBL/GenBank/DDBJ databases">
        <title>Comparative genomics analyses of Lactobacillus crispatus isolated from different ecological niches.</title>
        <authorList>
            <person name="Mancino W."/>
            <person name="Mancabelli L."/>
            <person name="Lugli G.A."/>
            <person name="Milani C."/>
            <person name="Viappiani A."/>
            <person name="Anzalone R."/>
            <person name="Longhi G."/>
            <person name="Ventura M."/>
            <person name="Turroni F."/>
        </authorList>
    </citation>
    <scope>NUCLEOTIDE SEQUENCE</scope>
    <source>
        <strain evidence="6">LB65</strain>
    </source>
</reference>
<evidence type="ECO:0000313" key="2">
    <source>
        <dbReference type="EMBL" id="KAA8796879.1"/>
    </source>
</evidence>
<evidence type="ECO:0000313" key="14">
    <source>
        <dbReference type="Proteomes" id="UP000067598"/>
    </source>
</evidence>
<evidence type="ECO:0000259" key="1">
    <source>
        <dbReference type="Pfam" id="PF01521"/>
    </source>
</evidence>
<reference evidence="4 20" key="6">
    <citation type="submission" date="2019-09" db="EMBL/GenBank/DDBJ databases">
        <title>Investigation of probiotic properties of different lactic acid bacteria.</title>
        <authorList>
            <person name="Jaomanjaka F."/>
            <person name="Blanc P."/>
        </authorList>
    </citation>
    <scope>NUCLEOTIDE SEQUENCE [LARGE SCALE GENOMIC DNA]</scope>
    <source>
        <strain evidence="4 20">BIO6272</strain>
    </source>
</reference>
<proteinExistence type="predicted"/>
<evidence type="ECO:0000313" key="3">
    <source>
        <dbReference type="EMBL" id="KAA8813871.1"/>
    </source>
</evidence>
<evidence type="ECO:0000313" key="9">
    <source>
        <dbReference type="EMBL" id="OXC20758.1"/>
    </source>
</evidence>
<protein>
    <submittedName>
        <fullName evidence="2 6">Iron-sulfur cluster biosynthesis</fullName>
    </submittedName>
</protein>
<evidence type="ECO:0000313" key="15">
    <source>
        <dbReference type="Proteomes" id="UP000198437"/>
    </source>
</evidence>
<dbReference type="SUPFAM" id="SSF89360">
    <property type="entry name" value="HesB-like domain"/>
    <property type="match status" value="1"/>
</dbReference>
<reference evidence="9 15" key="2">
    <citation type="submission" date="2016-05" db="EMBL/GenBank/DDBJ databases">
        <authorList>
            <person name="Johnson T.J."/>
            <person name="Youmans B.P."/>
            <person name="Case K.A."/>
        </authorList>
    </citation>
    <scope>NUCLEOTIDE SEQUENCE [LARGE SCALE GENOMIC DNA]</scope>
    <source>
        <strain evidence="9 15">UMNLC6</strain>
    </source>
</reference>
<dbReference type="Proteomes" id="UP000067598">
    <property type="component" value="Unassembled WGS sequence"/>
</dbReference>
<dbReference type="EMBL" id="JACCPP010000008">
    <property type="protein sequence ID" value="MBI1707373.1"/>
    <property type="molecule type" value="Genomic_DNA"/>
</dbReference>
<evidence type="ECO:0000313" key="22">
    <source>
        <dbReference type="Proteomes" id="UP000464915"/>
    </source>
</evidence>
<evidence type="ECO:0000313" key="12">
    <source>
        <dbReference type="EMBL" id="QHQ68584.1"/>
    </source>
</evidence>
<reference evidence="5 14" key="1">
    <citation type="journal article" date="2016" name="Microbiology (Mosc.)">
        <title>Comparison of Lactobacillus crispatus isolates from Lactobacillus-dominated vaginal microbiomes with isolates from microbiomes containing bacterial vaginosis-associated bacteria.</title>
        <authorList>
            <person name="Abdelmaksoud A.A."/>
            <person name="Koparde V.N."/>
            <person name="Sheth N.U."/>
            <person name="Serrano M.G."/>
            <person name="Glascock A.L."/>
            <person name="Fettweis J.M."/>
            <person name="Strauss Iii J.F."/>
            <person name="Buck G.A."/>
            <person name="Jefferson K.K."/>
        </authorList>
    </citation>
    <scope>NUCLEOTIDE SEQUENCE [LARGE SCALE GENOMIC DNA]</scope>
    <source>
        <strain evidence="5 14">VMC3</strain>
    </source>
</reference>
<dbReference type="Proteomes" id="UP001194414">
    <property type="component" value="Unassembled WGS sequence"/>
</dbReference>
<evidence type="ECO:0000313" key="10">
    <source>
        <dbReference type="EMBL" id="PJZ08098.1"/>
    </source>
</evidence>
<reference evidence="18 19" key="5">
    <citation type="submission" date="2019-09" db="EMBL/GenBank/DDBJ databases">
        <title>Comparative analysis of L. crispatus genomes revealed niche specific adaptation to different host and body sites.</title>
        <authorList>
            <person name="Pan M."/>
            <person name="Hidalgo-Cantabrana C."/>
            <person name="Barrangou R."/>
        </authorList>
    </citation>
    <scope>NUCLEOTIDE SEQUENCE [LARGE SCALE GENOMIC DNA]</scope>
    <source>
        <strain evidence="3 19">NCK2488</strain>
        <strain evidence="2 18">NCK973</strain>
    </source>
</reference>
<gene>
    <name evidence="5" type="ORF">AEL95_01000</name>
    <name evidence="9" type="ORF">AYP82_02690</name>
    <name evidence="10" type="ORF">BHU41_04335</name>
    <name evidence="11" type="ORF">CYJ79_06255</name>
    <name evidence="2" type="ORF">F1C02_08660</name>
    <name evidence="3" type="ORF">F1C09_00340</name>
    <name evidence="4" type="ORF">F8251_05590</name>
    <name evidence="12" type="ORF">GSR61_08495</name>
    <name evidence="8" type="ORF">GTK63_06105</name>
    <name evidence="13" type="ORF">GTO85_09855</name>
    <name evidence="6" type="ORF">HYQ56_0352</name>
    <name evidence="7" type="ORF">QP235_01070</name>
</gene>
<dbReference type="RefSeq" id="WP_013085921.1">
    <property type="nucleotide sequence ID" value="NZ_AP025162.1"/>
</dbReference>
<dbReference type="AlphaFoldDB" id="A0A109DG34"/>
<dbReference type="Proteomes" id="UP000464915">
    <property type="component" value="Chromosome"/>
</dbReference>
<evidence type="ECO:0000313" key="13">
    <source>
        <dbReference type="EMBL" id="QLL74621.1"/>
    </source>
</evidence>
<dbReference type="Proteomes" id="UP001230300">
    <property type="component" value="Unassembled WGS sequence"/>
</dbReference>
<dbReference type="Proteomes" id="UP000430323">
    <property type="component" value="Unassembled WGS sequence"/>
</dbReference>
<reference evidence="10 16" key="3">
    <citation type="submission" date="2016-10" db="EMBL/GenBank/DDBJ databases">
        <title>WGS of isloates from the oral cavity of healthy individuals.</title>
        <authorList>
            <person name="Sharma S."/>
            <person name="Pal V.K."/>
            <person name="Patil P.B."/>
            <person name="Korpole S."/>
            <person name="Grover V."/>
        </authorList>
    </citation>
    <scope>NUCLEOTIDE SEQUENCE [LARGE SCALE GENOMIC DNA]</scope>
    <source>
        <strain evidence="10 16">DISK12</strain>
    </source>
</reference>
<reference evidence="8 21" key="9">
    <citation type="submission" date="2020-01" db="EMBL/GenBank/DDBJ databases">
        <title>Vaginal microbiome of pregnant Indian women: Insights into the genome of dominants Lactobacillus species.</title>
        <authorList>
            <person name="Das B."/>
            <person name="Mehta O."/>
            <person name="Ghosh T.S."/>
            <person name="Kothidar A."/>
            <person name="Gowtham M.R."/>
            <person name="Mitra R."/>
            <person name="Kshetrapal P."/>
            <person name="Wadhwa N."/>
            <person name="Thiruvengadam R."/>
            <person name="Nair G.B."/>
            <person name="Bhatnagar S."/>
            <person name="Pore S."/>
        </authorList>
    </citation>
    <scope>NUCLEOTIDE SEQUENCE [LARGE SCALE GENOMIC DNA]</scope>
    <source>
        <strain evidence="8 21">Indica2</strain>
    </source>
</reference>
<dbReference type="Gene3D" id="2.60.300.12">
    <property type="entry name" value="HesB-like domain"/>
    <property type="match status" value="1"/>
</dbReference>
<evidence type="ECO:0000313" key="21">
    <source>
        <dbReference type="Proteomes" id="UP000460132"/>
    </source>
</evidence>
<dbReference type="InterPro" id="IPR000361">
    <property type="entry name" value="ATAP_core_dom"/>
</dbReference>